<dbReference type="EMBL" id="JAUSVK010000001">
    <property type="protein sequence ID" value="MDQ0395086.1"/>
    <property type="molecule type" value="Genomic_DNA"/>
</dbReference>
<organism evidence="7 8">
    <name type="scientific">Labrys monachus</name>
    <dbReference type="NCBI Taxonomy" id="217067"/>
    <lineage>
        <taxon>Bacteria</taxon>
        <taxon>Pseudomonadati</taxon>
        <taxon>Pseudomonadota</taxon>
        <taxon>Alphaproteobacteria</taxon>
        <taxon>Hyphomicrobiales</taxon>
        <taxon>Xanthobacteraceae</taxon>
        <taxon>Labrys</taxon>
    </lineage>
</organism>
<dbReference type="InterPro" id="IPR036271">
    <property type="entry name" value="Tet_transcr_reg_TetR-rel_C_sf"/>
</dbReference>
<evidence type="ECO:0000256" key="3">
    <source>
        <dbReference type="ARBA" id="ARBA00023163"/>
    </source>
</evidence>
<evidence type="ECO:0000256" key="5">
    <source>
        <dbReference type="SAM" id="MobiDB-lite"/>
    </source>
</evidence>
<evidence type="ECO:0000313" key="7">
    <source>
        <dbReference type="EMBL" id="MDQ0395086.1"/>
    </source>
</evidence>
<feature type="domain" description="HTH tetR-type" evidence="6">
    <location>
        <begin position="17"/>
        <end position="77"/>
    </location>
</feature>
<keyword evidence="2 4" id="KW-0238">DNA-binding</keyword>
<keyword evidence="3" id="KW-0804">Transcription</keyword>
<protein>
    <submittedName>
        <fullName evidence="7">AcrR family transcriptional regulator</fullName>
    </submittedName>
</protein>
<reference evidence="7 8" key="1">
    <citation type="submission" date="2023-07" db="EMBL/GenBank/DDBJ databases">
        <title>Genomic Encyclopedia of Type Strains, Phase IV (KMG-IV): sequencing the most valuable type-strain genomes for metagenomic binning, comparative biology and taxonomic classification.</title>
        <authorList>
            <person name="Goeker M."/>
        </authorList>
    </citation>
    <scope>NUCLEOTIDE SEQUENCE [LARGE SCALE GENOMIC DNA]</scope>
    <source>
        <strain evidence="7 8">DSM 5896</strain>
    </source>
</reference>
<accession>A0ABU0FKR2</accession>
<keyword evidence="8" id="KW-1185">Reference proteome</keyword>
<dbReference type="PANTHER" id="PTHR30055:SF148">
    <property type="entry name" value="TETR-FAMILY TRANSCRIPTIONAL REGULATOR"/>
    <property type="match status" value="1"/>
</dbReference>
<comment type="caution">
    <text evidence="7">The sequence shown here is derived from an EMBL/GenBank/DDBJ whole genome shotgun (WGS) entry which is preliminary data.</text>
</comment>
<dbReference type="RefSeq" id="WP_307433344.1">
    <property type="nucleotide sequence ID" value="NZ_JAUSVK010000001.1"/>
</dbReference>
<dbReference type="SUPFAM" id="SSF46689">
    <property type="entry name" value="Homeodomain-like"/>
    <property type="match status" value="1"/>
</dbReference>
<dbReference type="Gene3D" id="1.10.10.60">
    <property type="entry name" value="Homeodomain-like"/>
    <property type="match status" value="1"/>
</dbReference>
<dbReference type="PANTHER" id="PTHR30055">
    <property type="entry name" value="HTH-TYPE TRANSCRIPTIONAL REGULATOR RUTR"/>
    <property type="match status" value="1"/>
</dbReference>
<dbReference type="InterPro" id="IPR001647">
    <property type="entry name" value="HTH_TetR"/>
</dbReference>
<feature type="region of interest" description="Disordered" evidence="5">
    <location>
        <begin position="206"/>
        <end position="230"/>
    </location>
</feature>
<dbReference type="Pfam" id="PF16859">
    <property type="entry name" value="TetR_C_11"/>
    <property type="match status" value="1"/>
</dbReference>
<evidence type="ECO:0000256" key="1">
    <source>
        <dbReference type="ARBA" id="ARBA00023015"/>
    </source>
</evidence>
<keyword evidence="1" id="KW-0805">Transcription regulation</keyword>
<feature type="DNA-binding region" description="H-T-H motif" evidence="4">
    <location>
        <begin position="40"/>
        <end position="59"/>
    </location>
</feature>
<dbReference type="PRINTS" id="PR00455">
    <property type="entry name" value="HTHTETR"/>
</dbReference>
<dbReference type="InterPro" id="IPR050109">
    <property type="entry name" value="HTH-type_TetR-like_transc_reg"/>
</dbReference>
<dbReference type="Pfam" id="PF00440">
    <property type="entry name" value="TetR_N"/>
    <property type="match status" value="1"/>
</dbReference>
<dbReference type="Gene3D" id="1.10.357.10">
    <property type="entry name" value="Tetracycline Repressor, domain 2"/>
    <property type="match status" value="1"/>
</dbReference>
<evidence type="ECO:0000256" key="4">
    <source>
        <dbReference type="PROSITE-ProRule" id="PRU00335"/>
    </source>
</evidence>
<dbReference type="PROSITE" id="PS50977">
    <property type="entry name" value="HTH_TETR_2"/>
    <property type="match status" value="1"/>
</dbReference>
<gene>
    <name evidence="7" type="ORF">J3R73_004878</name>
</gene>
<proteinExistence type="predicted"/>
<evidence type="ECO:0000259" key="6">
    <source>
        <dbReference type="PROSITE" id="PS50977"/>
    </source>
</evidence>
<sequence>MAIAQQTARPVGRPRCMETHKSILCAAADLLESTPYRDISVERIAASAGVGKQTIYRWYDSKADLLLDAFLTRYTEALPPVVVGGEPLANFRAYMHRLAVYLPSPVMEGAYRALFAEAQFERAFRQRFSEILLKRRHDIARAFIISAMHKKQIREDVDPDLIVDMILTPILFKFLSTVSPPDQGYVDRVMDTVLQGVALNAPAKPEISKPEISKAEPSKAEFAEPAAAQA</sequence>
<feature type="compositionally biased region" description="Basic and acidic residues" evidence="5">
    <location>
        <begin position="206"/>
        <end position="222"/>
    </location>
</feature>
<name>A0ABU0FKR2_9HYPH</name>
<evidence type="ECO:0000313" key="8">
    <source>
        <dbReference type="Proteomes" id="UP001237448"/>
    </source>
</evidence>
<dbReference type="Proteomes" id="UP001237448">
    <property type="component" value="Unassembled WGS sequence"/>
</dbReference>
<dbReference type="InterPro" id="IPR009057">
    <property type="entry name" value="Homeodomain-like_sf"/>
</dbReference>
<dbReference type="InterPro" id="IPR011075">
    <property type="entry name" value="TetR_C"/>
</dbReference>
<dbReference type="SUPFAM" id="SSF48498">
    <property type="entry name" value="Tetracyclin repressor-like, C-terminal domain"/>
    <property type="match status" value="1"/>
</dbReference>
<evidence type="ECO:0000256" key="2">
    <source>
        <dbReference type="ARBA" id="ARBA00023125"/>
    </source>
</evidence>